<comment type="caution">
    <text evidence="1">The sequence shown here is derived from an EMBL/GenBank/DDBJ whole genome shotgun (WGS) entry which is preliminary data.</text>
</comment>
<feature type="non-terminal residue" evidence="1">
    <location>
        <position position="1"/>
    </location>
</feature>
<keyword evidence="2" id="KW-1185">Reference proteome</keyword>
<name>A0A2Z6SDP5_9GLOM</name>
<gene>
    <name evidence="1" type="ORF">RclHR1_05070001</name>
</gene>
<protein>
    <submittedName>
        <fullName evidence="1">Uncharacterized protein</fullName>
    </submittedName>
</protein>
<reference evidence="1 2" key="1">
    <citation type="submission" date="2017-11" db="EMBL/GenBank/DDBJ databases">
        <title>The genome of Rhizophagus clarus HR1 reveals common genetic basis of auxotrophy among arbuscular mycorrhizal fungi.</title>
        <authorList>
            <person name="Kobayashi Y."/>
        </authorList>
    </citation>
    <scope>NUCLEOTIDE SEQUENCE [LARGE SCALE GENOMIC DNA]</scope>
    <source>
        <strain evidence="1 2">HR1</strain>
    </source>
</reference>
<proteinExistence type="predicted"/>
<evidence type="ECO:0000313" key="2">
    <source>
        <dbReference type="Proteomes" id="UP000247702"/>
    </source>
</evidence>
<dbReference type="Proteomes" id="UP000247702">
    <property type="component" value="Unassembled WGS sequence"/>
</dbReference>
<dbReference type="EMBL" id="BEXD01003879">
    <property type="protein sequence ID" value="GBC03317.1"/>
    <property type="molecule type" value="Genomic_DNA"/>
</dbReference>
<dbReference type="AlphaFoldDB" id="A0A2Z6SDP5"/>
<evidence type="ECO:0000313" key="1">
    <source>
        <dbReference type="EMBL" id="GBC03317.1"/>
    </source>
</evidence>
<accession>A0A2Z6SDP5</accession>
<sequence length="77" mass="9186">LPNVECGKKPLERRYWKFKDLFEKKGGFTIHDAQEILREEVPEILKTGTFEEEEETDVILRGDDKLIMLHDDLFYDD</sequence>
<organism evidence="1 2">
    <name type="scientific">Rhizophagus clarus</name>
    <dbReference type="NCBI Taxonomy" id="94130"/>
    <lineage>
        <taxon>Eukaryota</taxon>
        <taxon>Fungi</taxon>
        <taxon>Fungi incertae sedis</taxon>
        <taxon>Mucoromycota</taxon>
        <taxon>Glomeromycotina</taxon>
        <taxon>Glomeromycetes</taxon>
        <taxon>Glomerales</taxon>
        <taxon>Glomeraceae</taxon>
        <taxon>Rhizophagus</taxon>
    </lineage>
</organism>